<name>A0ACD3AKP9_9AGAR</name>
<proteinExistence type="predicted"/>
<protein>
    <submittedName>
        <fullName evidence="1">Uncharacterized protein</fullName>
    </submittedName>
</protein>
<dbReference type="EMBL" id="ML208422">
    <property type="protein sequence ID" value="TFK65894.1"/>
    <property type="molecule type" value="Genomic_DNA"/>
</dbReference>
<reference evidence="1 2" key="1">
    <citation type="journal article" date="2019" name="Nat. Ecol. Evol.">
        <title>Megaphylogeny resolves global patterns of mushroom evolution.</title>
        <authorList>
            <person name="Varga T."/>
            <person name="Krizsan K."/>
            <person name="Foldi C."/>
            <person name="Dima B."/>
            <person name="Sanchez-Garcia M."/>
            <person name="Sanchez-Ramirez S."/>
            <person name="Szollosi G.J."/>
            <person name="Szarkandi J.G."/>
            <person name="Papp V."/>
            <person name="Albert L."/>
            <person name="Andreopoulos W."/>
            <person name="Angelini C."/>
            <person name="Antonin V."/>
            <person name="Barry K.W."/>
            <person name="Bougher N.L."/>
            <person name="Buchanan P."/>
            <person name="Buyck B."/>
            <person name="Bense V."/>
            <person name="Catcheside P."/>
            <person name="Chovatia M."/>
            <person name="Cooper J."/>
            <person name="Damon W."/>
            <person name="Desjardin D."/>
            <person name="Finy P."/>
            <person name="Geml J."/>
            <person name="Haridas S."/>
            <person name="Hughes K."/>
            <person name="Justo A."/>
            <person name="Karasinski D."/>
            <person name="Kautmanova I."/>
            <person name="Kiss B."/>
            <person name="Kocsube S."/>
            <person name="Kotiranta H."/>
            <person name="LaButti K.M."/>
            <person name="Lechner B.E."/>
            <person name="Liimatainen K."/>
            <person name="Lipzen A."/>
            <person name="Lukacs Z."/>
            <person name="Mihaltcheva S."/>
            <person name="Morgado L.N."/>
            <person name="Niskanen T."/>
            <person name="Noordeloos M.E."/>
            <person name="Ohm R.A."/>
            <person name="Ortiz-Santana B."/>
            <person name="Ovrebo C."/>
            <person name="Racz N."/>
            <person name="Riley R."/>
            <person name="Savchenko A."/>
            <person name="Shiryaev A."/>
            <person name="Soop K."/>
            <person name="Spirin V."/>
            <person name="Szebenyi C."/>
            <person name="Tomsovsky M."/>
            <person name="Tulloss R.E."/>
            <person name="Uehling J."/>
            <person name="Grigoriev I.V."/>
            <person name="Vagvolgyi C."/>
            <person name="Papp T."/>
            <person name="Martin F.M."/>
            <person name="Miettinen O."/>
            <person name="Hibbett D.S."/>
            <person name="Nagy L.G."/>
        </authorList>
    </citation>
    <scope>NUCLEOTIDE SEQUENCE [LARGE SCALE GENOMIC DNA]</scope>
    <source>
        <strain evidence="1 2">NL-1719</strain>
    </source>
</reference>
<evidence type="ECO:0000313" key="2">
    <source>
        <dbReference type="Proteomes" id="UP000308600"/>
    </source>
</evidence>
<evidence type="ECO:0000313" key="1">
    <source>
        <dbReference type="EMBL" id="TFK65894.1"/>
    </source>
</evidence>
<organism evidence="1 2">
    <name type="scientific">Pluteus cervinus</name>
    <dbReference type="NCBI Taxonomy" id="181527"/>
    <lineage>
        <taxon>Eukaryota</taxon>
        <taxon>Fungi</taxon>
        <taxon>Dikarya</taxon>
        <taxon>Basidiomycota</taxon>
        <taxon>Agaricomycotina</taxon>
        <taxon>Agaricomycetes</taxon>
        <taxon>Agaricomycetidae</taxon>
        <taxon>Agaricales</taxon>
        <taxon>Pluteineae</taxon>
        <taxon>Pluteaceae</taxon>
        <taxon>Pluteus</taxon>
    </lineage>
</organism>
<accession>A0ACD3AKP9</accession>
<gene>
    <name evidence="1" type="ORF">BDN72DRAFT_845005</name>
</gene>
<keyword evidence="2" id="KW-1185">Reference proteome</keyword>
<dbReference type="Proteomes" id="UP000308600">
    <property type="component" value="Unassembled WGS sequence"/>
</dbReference>
<sequence length="107" mass="10881">MSSNTTQSSDPSKLAGHFHSTKGSAAETLGNIAGSTNLQQSGQQERTQGQSELGAAKSSGYTEGTTDHVGGKKDSLIGGATGDQAQQTQGSARQAKGNAQQDWNTGL</sequence>